<name>A0A0M4MC08_9ACTN</name>
<dbReference type="Proteomes" id="UP000068137">
    <property type="component" value="Chromosome"/>
</dbReference>
<reference evidence="3 4" key="1">
    <citation type="journal article" date="2015" name="Genome Announc.">
        <title>Complete Genome Sequences for Two Strains of a Novel Fastidious, Partially Acid-Fast, Gram-Positive Corynebacterineae Bacterium, Derived from Human Clinical Samples.</title>
        <authorList>
            <person name="Nicholson A.C."/>
            <person name="Bell M."/>
            <person name="Humrighouse B.W."/>
            <person name="McQuiston J.R."/>
        </authorList>
    </citation>
    <scope>NUCLEOTIDE SEQUENCE [LARGE SCALE GENOMIC DNA]</scope>
    <source>
        <strain evidence="3 4">X1698</strain>
    </source>
</reference>
<dbReference type="AlphaFoldDB" id="A0A0M4MC08"/>
<dbReference type="PROSITE" id="PS51257">
    <property type="entry name" value="PROKAR_LIPOPROTEIN"/>
    <property type="match status" value="1"/>
</dbReference>
<accession>A0A0M4MC08</accession>
<dbReference type="GeneID" id="84894740"/>
<keyword evidence="2" id="KW-0732">Signal</keyword>
<evidence type="ECO:0000313" key="3">
    <source>
        <dbReference type="EMBL" id="ALE18933.1"/>
    </source>
</evidence>
<dbReference type="RefSeq" id="WP_053961895.1">
    <property type="nucleotide sequence ID" value="NZ_CP009312.1"/>
</dbReference>
<evidence type="ECO:0000256" key="1">
    <source>
        <dbReference type="SAM" id="MobiDB-lite"/>
    </source>
</evidence>
<feature type="signal peptide" evidence="2">
    <location>
        <begin position="1"/>
        <end position="31"/>
    </location>
</feature>
<protein>
    <recommendedName>
        <fullName evidence="5">Serine hydrolase</fullName>
    </recommendedName>
</protein>
<gene>
    <name evidence="3" type="ORF">AL705_03930</name>
</gene>
<dbReference type="EMBL" id="CP012390">
    <property type="protein sequence ID" value="ALE18933.1"/>
    <property type="molecule type" value="Genomic_DNA"/>
</dbReference>
<sequence length="310" mass="32518">MRRCEPVTHRRTASRISGTLLSLGCTAALLAGCTIPTAEERASGPEGTASSSAIHPPKPGVPKGQGPATISDQQANALQQQWQRLISQYPDASLSMTLLPVGARHGTAPLELGFAPHLAGAETLRVPIALAAVQKSGGNGDVGGDLITALNANDARATARLWTSLGTDEQAAKATMQALRQAGDSATKVRKTEPLRSEWLPANQVRFAAGLACLPAAEYIRSAMAAANPDQQFGFANYDQAQISNGWVTVQGATTVRQMVILDVGGPGFVALSVTARAKDGKKESAQVLLTRIAQWMMHQLRSVPAGRCP</sequence>
<dbReference type="OrthoDB" id="3729831at2"/>
<dbReference type="KEGG" id="cbq:AL705_03930"/>
<feature type="chain" id="PRO_5038682790" description="Serine hydrolase" evidence="2">
    <location>
        <begin position="32"/>
        <end position="310"/>
    </location>
</feature>
<evidence type="ECO:0000313" key="4">
    <source>
        <dbReference type="Proteomes" id="UP000068137"/>
    </source>
</evidence>
<proteinExistence type="predicted"/>
<feature type="region of interest" description="Disordered" evidence="1">
    <location>
        <begin position="40"/>
        <end position="69"/>
    </location>
</feature>
<organism evidence="3 4">
    <name type="scientific">Lawsonella clevelandensis</name>
    <dbReference type="NCBI Taxonomy" id="1528099"/>
    <lineage>
        <taxon>Bacteria</taxon>
        <taxon>Bacillati</taxon>
        <taxon>Actinomycetota</taxon>
        <taxon>Actinomycetes</taxon>
        <taxon>Mycobacteriales</taxon>
        <taxon>Lawsonellaceae</taxon>
        <taxon>Lawsonella</taxon>
    </lineage>
</organism>
<evidence type="ECO:0000256" key="2">
    <source>
        <dbReference type="SAM" id="SignalP"/>
    </source>
</evidence>
<evidence type="ECO:0008006" key="5">
    <source>
        <dbReference type="Google" id="ProtNLM"/>
    </source>
</evidence>